<sequence>MRSPREDFEAAERRLARHYHAGSDLDPAGGSTPDLVSADMQTAGSASAAAPASFHADSAKQAVPSPSSGDDMPTVPIPARKAITTFDAASKRERIEVKPFATRLMRRTVTGAFGIWSRISTTVVRRLGWYPRVEPYVGYGTGDYSRLICRTVYSPEHAQSGVLIRGIRGMLAVAAPHTHVQASIDGVPLNTVQVGVSEVYDRVDSARAHGVEYAVSDSAGYLDLVAARRLEPGIHSVYYSVENRKPVAANLYTIPASAKVGIISDVDDTIMITQAPVFWKAAYNLLLLDPKKKASVPGMSVLFARIADLFPGAPFFYLSTSPWNVESSIRNFITDHGFPEGPLLLRDLDPRPKTFVPTGPQHKLEFAEQLMADFPDMKFILVGDDGQKDPTTYATIARRYPGRVLAIAIRQLSPKESTGIASVAGVTATQPIPVTDVPVFTGTTGSNLLKTMLPYLKAHLDTLD</sequence>
<dbReference type="EMBL" id="QFFM01000029">
    <property type="protein sequence ID" value="PWG63058.1"/>
    <property type="molecule type" value="Genomic_DNA"/>
</dbReference>
<organism evidence="3 4">
    <name type="scientific">Bifidobacterium callitrichidarum</name>
    <dbReference type="NCBI Taxonomy" id="2052941"/>
    <lineage>
        <taxon>Bacteria</taxon>
        <taxon>Bacillati</taxon>
        <taxon>Actinomycetota</taxon>
        <taxon>Actinomycetes</taxon>
        <taxon>Bifidobacteriales</taxon>
        <taxon>Bifidobacteriaceae</taxon>
        <taxon>Bifidobacterium</taxon>
    </lineage>
</organism>
<dbReference type="PANTHER" id="PTHR28208">
    <property type="entry name" value="PHOSPHATIDATE PHOSPHATASE APP1"/>
    <property type="match status" value="1"/>
</dbReference>
<evidence type="ECO:0000256" key="1">
    <source>
        <dbReference type="SAM" id="MobiDB-lite"/>
    </source>
</evidence>
<comment type="caution">
    <text evidence="3">The sequence shown here is derived from an EMBL/GenBank/DDBJ whole genome shotgun (WGS) entry which is preliminary data.</text>
</comment>
<feature type="domain" description="Phosphatidate phosphatase APP1 catalytic" evidence="2">
    <location>
        <begin position="260"/>
        <end position="411"/>
    </location>
</feature>
<dbReference type="Pfam" id="PF09949">
    <property type="entry name" value="APP1_cat"/>
    <property type="match status" value="1"/>
</dbReference>
<feature type="region of interest" description="Disordered" evidence="1">
    <location>
        <begin position="1"/>
        <end position="76"/>
    </location>
</feature>
<reference evidence="3 4" key="1">
    <citation type="journal article" date="2018" name="Int. J. Syst. Evol. Microbiol.">
        <title>Bifidobacterium callitrichidarum sp. nov. from the faeces of the emperor tamarin (Saguinus imperator).</title>
        <authorList>
            <person name="Modesto M."/>
            <person name="Michelini S."/>
            <person name="Sansosti M.C."/>
            <person name="De Filippo C."/>
            <person name="Cavalieri D."/>
            <person name="Qvirist L."/>
            <person name="Andlid T."/>
            <person name="Spiezio C."/>
            <person name="Sandri C."/>
            <person name="Pascarelli S."/>
            <person name="Sgorbati B."/>
            <person name="Mattarelli P."/>
        </authorList>
    </citation>
    <scope>NUCLEOTIDE SEQUENCE [LARGE SCALE GENOMIC DNA]</scope>
    <source>
        <strain evidence="3 4">TRI 5</strain>
    </source>
</reference>
<dbReference type="GO" id="GO:0008195">
    <property type="term" value="F:phosphatidate phosphatase activity"/>
    <property type="evidence" value="ECO:0007669"/>
    <property type="project" value="InterPro"/>
</dbReference>
<dbReference type="Proteomes" id="UP000245876">
    <property type="component" value="Unassembled WGS sequence"/>
</dbReference>
<feature type="compositionally biased region" description="Low complexity" evidence="1">
    <location>
        <begin position="43"/>
        <end position="56"/>
    </location>
</feature>
<dbReference type="GO" id="GO:0005524">
    <property type="term" value="F:ATP binding"/>
    <property type="evidence" value="ECO:0007669"/>
    <property type="project" value="UniProtKB-KW"/>
</dbReference>
<protein>
    <submittedName>
        <fullName evidence="3">ABC transporter ATP-binding protein</fullName>
    </submittedName>
</protein>
<proteinExistence type="predicted"/>
<dbReference type="InterPro" id="IPR052935">
    <property type="entry name" value="Mg2+_PAP"/>
</dbReference>
<dbReference type="InterPro" id="IPR019236">
    <property type="entry name" value="APP1_cat"/>
</dbReference>
<name>A0A2U2N1X9_9BIFI</name>
<feature type="compositionally biased region" description="Basic and acidic residues" evidence="1">
    <location>
        <begin position="1"/>
        <end position="14"/>
    </location>
</feature>
<accession>A0A2U2N1X9</accession>
<dbReference type="AlphaFoldDB" id="A0A2U2N1X9"/>
<dbReference type="OrthoDB" id="9789875at2"/>
<keyword evidence="3" id="KW-0067">ATP-binding</keyword>
<evidence type="ECO:0000313" key="4">
    <source>
        <dbReference type="Proteomes" id="UP000245876"/>
    </source>
</evidence>
<evidence type="ECO:0000313" key="3">
    <source>
        <dbReference type="EMBL" id="PWG63058.1"/>
    </source>
</evidence>
<keyword evidence="4" id="KW-1185">Reference proteome</keyword>
<evidence type="ECO:0000259" key="2">
    <source>
        <dbReference type="Pfam" id="PF09949"/>
    </source>
</evidence>
<dbReference type="PANTHER" id="PTHR28208:SF3">
    <property type="entry name" value="PHOSPHATIDATE PHOSPHATASE APP1"/>
    <property type="match status" value="1"/>
</dbReference>
<gene>
    <name evidence="3" type="ORF">DF196_11250</name>
</gene>
<keyword evidence="3" id="KW-0547">Nucleotide-binding</keyword>